<dbReference type="EMBL" id="CP008727">
    <property type="protein sequence ID" value="AIO68587.1"/>
    <property type="molecule type" value="Genomic_DNA"/>
</dbReference>
<evidence type="ECO:0000313" key="3">
    <source>
        <dbReference type="Proteomes" id="UP000029424"/>
    </source>
</evidence>
<dbReference type="Pfam" id="PF00106">
    <property type="entry name" value="adh_short"/>
    <property type="match status" value="1"/>
</dbReference>
<evidence type="ECO:0000313" key="2">
    <source>
        <dbReference type="EMBL" id="AIO68587.1"/>
    </source>
</evidence>
<proteinExistence type="predicted"/>
<feature type="region of interest" description="Disordered" evidence="1">
    <location>
        <begin position="56"/>
        <end position="116"/>
    </location>
</feature>
<reference evidence="2 3" key="1">
    <citation type="submission" date="2014-06" db="EMBL/GenBank/DDBJ databases">
        <authorList>
            <person name="Bishop-Lilly K.A."/>
            <person name="Broomall S.M."/>
            <person name="Chain P.S."/>
            <person name="Chertkov O."/>
            <person name="Coyne S.R."/>
            <person name="Daligault H.E."/>
            <person name="Davenport K.W."/>
            <person name="Erkkila T."/>
            <person name="Frey K.G."/>
            <person name="Gibbons H.S."/>
            <person name="Gu W."/>
            <person name="Jaissle J."/>
            <person name="Johnson S.L."/>
            <person name="Koroleva G.I."/>
            <person name="Ladner J.T."/>
            <person name="Lo C.-C."/>
            <person name="Minogue T.D."/>
            <person name="Munk C."/>
            <person name="Palacios G.F."/>
            <person name="Redden C.L."/>
            <person name="Rosenzweig C.N."/>
            <person name="Scholz M.B."/>
            <person name="Teshima H."/>
            <person name="Xu Y."/>
        </authorList>
    </citation>
    <scope>NUCLEOTIDE SEQUENCE [LARGE SCALE GENOMIC DNA]</scope>
    <source>
        <strain evidence="2 3">EO147</strain>
    </source>
</reference>
<feature type="compositionally biased region" description="Basic residues" evidence="1">
    <location>
        <begin position="82"/>
        <end position="92"/>
    </location>
</feature>
<dbReference type="Proteomes" id="UP000029424">
    <property type="component" value="Chromosome 2"/>
</dbReference>
<sequence length="116" mass="11834">MGTASPRIVVMTGAETGIGAACAVRFAAQGGHVAPLGRRQAPLDAVAAHTRGLALAGDAASARPGQASRTDPPALRPDRRADRMRRRARTRPRYASVAPASGSVAPPSTTIVCPVT</sequence>
<evidence type="ECO:0000256" key="1">
    <source>
        <dbReference type="SAM" id="MobiDB-lite"/>
    </source>
</evidence>
<gene>
    <name evidence="2" type="primary">ucpA</name>
    <name evidence="2" type="ORF">DM82_5038</name>
</gene>
<name>A0AAI8BA89_9BURK</name>
<organism evidence="2 3">
    <name type="scientific">Burkholderia oklahomensis</name>
    <dbReference type="NCBI Taxonomy" id="342113"/>
    <lineage>
        <taxon>Bacteria</taxon>
        <taxon>Pseudomonadati</taxon>
        <taxon>Pseudomonadota</taxon>
        <taxon>Betaproteobacteria</taxon>
        <taxon>Burkholderiales</taxon>
        <taxon>Burkholderiaceae</taxon>
        <taxon>Burkholderia</taxon>
        <taxon>pseudomallei group</taxon>
    </lineage>
</organism>
<dbReference type="SUPFAM" id="SSF51735">
    <property type="entry name" value="NAD(P)-binding Rossmann-fold domains"/>
    <property type="match status" value="1"/>
</dbReference>
<accession>A0AAI8BA89</accession>
<dbReference type="InterPro" id="IPR036291">
    <property type="entry name" value="NAD(P)-bd_dom_sf"/>
</dbReference>
<dbReference type="Gene3D" id="3.40.50.720">
    <property type="entry name" value="NAD(P)-binding Rossmann-like Domain"/>
    <property type="match status" value="1"/>
</dbReference>
<feature type="compositionally biased region" description="Low complexity" evidence="1">
    <location>
        <begin position="93"/>
        <end position="108"/>
    </location>
</feature>
<dbReference type="InterPro" id="IPR002347">
    <property type="entry name" value="SDR_fam"/>
</dbReference>
<keyword evidence="3" id="KW-1185">Reference proteome</keyword>
<protein>
    <submittedName>
        <fullName evidence="2">Short-chain dehydrogenase/reductase domain protein</fullName>
    </submittedName>
</protein>
<dbReference type="KEGG" id="bok:DM82_5038"/>
<dbReference type="AlphaFoldDB" id="A0AAI8BA89"/>